<protein>
    <submittedName>
        <fullName evidence="2">Uncharacterized protein</fullName>
    </submittedName>
</protein>
<evidence type="ECO:0000313" key="3">
    <source>
        <dbReference type="Proteomes" id="UP000656042"/>
    </source>
</evidence>
<proteinExistence type="predicted"/>
<feature type="compositionally biased region" description="Low complexity" evidence="1">
    <location>
        <begin position="38"/>
        <end position="47"/>
    </location>
</feature>
<accession>A0A8J3C0S9</accession>
<organism evidence="2 3">
    <name type="scientific">Mangrovihabitans endophyticus</name>
    <dbReference type="NCBI Taxonomy" id="1751298"/>
    <lineage>
        <taxon>Bacteria</taxon>
        <taxon>Bacillati</taxon>
        <taxon>Actinomycetota</taxon>
        <taxon>Actinomycetes</taxon>
        <taxon>Micromonosporales</taxon>
        <taxon>Micromonosporaceae</taxon>
        <taxon>Mangrovihabitans</taxon>
    </lineage>
</organism>
<gene>
    <name evidence="2" type="ORF">GCM10012284_39310</name>
</gene>
<keyword evidence="3" id="KW-1185">Reference proteome</keyword>
<comment type="caution">
    <text evidence="2">The sequence shown here is derived from an EMBL/GenBank/DDBJ whole genome shotgun (WGS) entry which is preliminary data.</text>
</comment>
<dbReference type="AlphaFoldDB" id="A0A8J3C0S9"/>
<reference evidence="2" key="1">
    <citation type="journal article" date="2014" name="Int. J. Syst. Evol. Microbiol.">
        <title>Complete genome sequence of Corynebacterium casei LMG S-19264T (=DSM 44701T), isolated from a smear-ripened cheese.</title>
        <authorList>
            <consortium name="US DOE Joint Genome Institute (JGI-PGF)"/>
            <person name="Walter F."/>
            <person name="Albersmeier A."/>
            <person name="Kalinowski J."/>
            <person name="Ruckert C."/>
        </authorList>
    </citation>
    <scope>NUCLEOTIDE SEQUENCE</scope>
    <source>
        <strain evidence="2">CGMCC 4.7299</strain>
    </source>
</reference>
<evidence type="ECO:0000256" key="1">
    <source>
        <dbReference type="SAM" id="MobiDB-lite"/>
    </source>
</evidence>
<dbReference type="EMBL" id="BMMX01000018">
    <property type="protein sequence ID" value="GGL00896.1"/>
    <property type="molecule type" value="Genomic_DNA"/>
</dbReference>
<feature type="region of interest" description="Disordered" evidence="1">
    <location>
        <begin position="1"/>
        <end position="58"/>
    </location>
</feature>
<sequence length="75" mass="6756">MADPGMADPGATASGVAGVAEQSGGSSNAGPAATVRVGSGRRAAPGGADDGSGPGEPTAAILAFQIAISSASSGT</sequence>
<dbReference type="Proteomes" id="UP000656042">
    <property type="component" value="Unassembled WGS sequence"/>
</dbReference>
<name>A0A8J3C0S9_9ACTN</name>
<reference evidence="2" key="2">
    <citation type="submission" date="2020-09" db="EMBL/GenBank/DDBJ databases">
        <authorList>
            <person name="Sun Q."/>
            <person name="Zhou Y."/>
        </authorList>
    </citation>
    <scope>NUCLEOTIDE SEQUENCE</scope>
    <source>
        <strain evidence="2">CGMCC 4.7299</strain>
    </source>
</reference>
<evidence type="ECO:0000313" key="2">
    <source>
        <dbReference type="EMBL" id="GGL00896.1"/>
    </source>
</evidence>